<evidence type="ECO:0000313" key="8">
    <source>
        <dbReference type="Proteomes" id="UP001597106"/>
    </source>
</evidence>
<dbReference type="GO" id="GO:0051213">
    <property type="term" value="F:dioxygenase activity"/>
    <property type="evidence" value="ECO:0007669"/>
    <property type="project" value="UniProtKB-KW"/>
</dbReference>
<dbReference type="PANTHER" id="PTHR30096:SF0">
    <property type="entry name" value="4,5-DOPA DIOXYGENASE EXTRADIOL-LIKE PROTEIN"/>
    <property type="match status" value="1"/>
</dbReference>
<evidence type="ECO:0000259" key="6">
    <source>
        <dbReference type="Pfam" id="PF02900"/>
    </source>
</evidence>
<protein>
    <submittedName>
        <fullName evidence="7">Dioxygenase</fullName>
    </submittedName>
</protein>
<comment type="caution">
    <text evidence="7">The sequence shown here is derived from an EMBL/GenBank/DDBJ whole genome shotgun (WGS) entry which is preliminary data.</text>
</comment>
<sequence>MSTLFVSHGAPSLALAPGLTGQMLAALAASLPRPEAILVVSAHWDTRVPTVSLASQPQTMHDFAGFPTAMYTQTYPAPGAPWLAEQVLALLQAHDLPVQAHPDRGLDHGAWVPLMLMYPQADIPVTQLSIQSRSSPAAQFALGQALQALHAQNILILASGAITHNLSDFFSADRNAPPLAYVHAFADWMAARIAQQQWDSLCNYRNECVWARQAHATEDHLMPLFVAAGSVSGTAPGTVCGPAQRYTPETTYGILAMDAYLWTAQG</sequence>
<keyword evidence="4" id="KW-0862">Zinc</keyword>
<keyword evidence="7" id="KW-0223">Dioxygenase</keyword>
<gene>
    <name evidence="7" type="ORF">ACFQ1T_00180</name>
</gene>
<dbReference type="EMBL" id="JBHTJW010000001">
    <property type="protein sequence ID" value="MFD0928182.1"/>
    <property type="molecule type" value="Genomic_DNA"/>
</dbReference>
<organism evidence="7 8">
    <name type="scientific">Methylophilus glucosoxydans</name>
    <dbReference type="NCBI Taxonomy" id="752553"/>
    <lineage>
        <taxon>Bacteria</taxon>
        <taxon>Pseudomonadati</taxon>
        <taxon>Pseudomonadota</taxon>
        <taxon>Betaproteobacteria</taxon>
        <taxon>Nitrosomonadales</taxon>
        <taxon>Methylophilaceae</taxon>
        <taxon>Methylophilus</taxon>
    </lineage>
</organism>
<evidence type="ECO:0000256" key="2">
    <source>
        <dbReference type="ARBA" id="ARBA00007581"/>
    </source>
</evidence>
<dbReference type="Proteomes" id="UP001597106">
    <property type="component" value="Unassembled WGS sequence"/>
</dbReference>
<dbReference type="InterPro" id="IPR014436">
    <property type="entry name" value="Extradiol_dOase_DODA"/>
</dbReference>
<dbReference type="CDD" id="cd07363">
    <property type="entry name" value="45_DOPA_Dioxygenase"/>
    <property type="match status" value="1"/>
</dbReference>
<dbReference type="PANTHER" id="PTHR30096">
    <property type="entry name" value="4,5-DOPA DIOXYGENASE EXTRADIOL-LIKE PROTEIN"/>
    <property type="match status" value="1"/>
</dbReference>
<comment type="cofactor">
    <cofactor evidence="1">
        <name>Zn(2+)</name>
        <dbReference type="ChEBI" id="CHEBI:29105"/>
    </cofactor>
</comment>
<dbReference type="PIRSF" id="PIRSF006157">
    <property type="entry name" value="Doxgns_DODA"/>
    <property type="match status" value="1"/>
</dbReference>
<reference evidence="8" key="1">
    <citation type="journal article" date="2019" name="Int. J. Syst. Evol. Microbiol.">
        <title>The Global Catalogue of Microorganisms (GCM) 10K type strain sequencing project: providing services to taxonomists for standard genome sequencing and annotation.</title>
        <authorList>
            <consortium name="The Broad Institute Genomics Platform"/>
            <consortium name="The Broad Institute Genome Sequencing Center for Infectious Disease"/>
            <person name="Wu L."/>
            <person name="Ma J."/>
        </authorList>
    </citation>
    <scope>NUCLEOTIDE SEQUENCE [LARGE SCALE GENOMIC DNA]</scope>
    <source>
        <strain evidence="8">CCUG 59685</strain>
    </source>
</reference>
<feature type="domain" description="Extradiol ring-cleavage dioxygenase class III enzyme subunit B" evidence="6">
    <location>
        <begin position="29"/>
        <end position="234"/>
    </location>
</feature>
<evidence type="ECO:0000256" key="1">
    <source>
        <dbReference type="ARBA" id="ARBA00001947"/>
    </source>
</evidence>
<dbReference type="Gene3D" id="3.40.830.10">
    <property type="entry name" value="LigB-like"/>
    <property type="match status" value="1"/>
</dbReference>
<evidence type="ECO:0000256" key="4">
    <source>
        <dbReference type="ARBA" id="ARBA00022833"/>
    </source>
</evidence>
<accession>A0ABW3GHV5</accession>
<dbReference type="SUPFAM" id="SSF53213">
    <property type="entry name" value="LigB-like"/>
    <property type="match status" value="1"/>
</dbReference>
<evidence type="ECO:0000256" key="5">
    <source>
        <dbReference type="ARBA" id="ARBA00023002"/>
    </source>
</evidence>
<dbReference type="Pfam" id="PF02900">
    <property type="entry name" value="LigB"/>
    <property type="match status" value="1"/>
</dbReference>
<dbReference type="InterPro" id="IPR004183">
    <property type="entry name" value="Xdiol_dOase_suB"/>
</dbReference>
<proteinExistence type="inferred from homology"/>
<comment type="similarity">
    <text evidence="2">Belongs to the DODA-type extradiol aromatic ring-opening dioxygenase family.</text>
</comment>
<evidence type="ECO:0000256" key="3">
    <source>
        <dbReference type="ARBA" id="ARBA00022723"/>
    </source>
</evidence>
<name>A0ABW3GHV5_9PROT</name>
<evidence type="ECO:0000313" key="7">
    <source>
        <dbReference type="EMBL" id="MFD0928182.1"/>
    </source>
</evidence>
<dbReference type="RefSeq" id="WP_379073349.1">
    <property type="nucleotide sequence ID" value="NZ_JBHTJW010000001.1"/>
</dbReference>
<keyword evidence="8" id="KW-1185">Reference proteome</keyword>
<keyword evidence="3" id="KW-0479">Metal-binding</keyword>
<keyword evidence="5" id="KW-0560">Oxidoreductase</keyword>